<organism evidence="2 3">
    <name type="scientific">Diaphorina citri</name>
    <name type="common">Asian citrus psyllid</name>
    <dbReference type="NCBI Taxonomy" id="121845"/>
    <lineage>
        <taxon>Eukaryota</taxon>
        <taxon>Metazoa</taxon>
        <taxon>Ecdysozoa</taxon>
        <taxon>Arthropoda</taxon>
        <taxon>Hexapoda</taxon>
        <taxon>Insecta</taxon>
        <taxon>Pterygota</taxon>
        <taxon>Neoptera</taxon>
        <taxon>Paraneoptera</taxon>
        <taxon>Hemiptera</taxon>
        <taxon>Sternorrhyncha</taxon>
        <taxon>Psylloidea</taxon>
        <taxon>Psyllidae</taxon>
        <taxon>Diaphorininae</taxon>
        <taxon>Diaphorina</taxon>
    </lineage>
</organism>
<dbReference type="PANTHER" id="PTHR33768">
    <property type="entry name" value="MIP11318P"/>
    <property type="match status" value="1"/>
</dbReference>
<dbReference type="Pfam" id="PF13879">
    <property type="entry name" value="Hmw_CFAP97"/>
    <property type="match status" value="1"/>
</dbReference>
<name>A0A1S3D6Y8_DIACI</name>
<dbReference type="KEGG" id="dci:103511817"/>
<dbReference type="PANTHER" id="PTHR33768:SF3">
    <property type="entry name" value="MIP11318P"/>
    <property type="match status" value="1"/>
</dbReference>
<dbReference type="AlphaFoldDB" id="A0A1S3D6Y8"/>
<comment type="similarity">
    <text evidence="1">Belongs to the CFAP97 family.</text>
</comment>
<dbReference type="InterPro" id="IPR038792">
    <property type="entry name" value="CFAP97D1/2"/>
</dbReference>
<evidence type="ECO:0000313" key="3">
    <source>
        <dbReference type="RefSeq" id="XP_008474780.1"/>
    </source>
</evidence>
<dbReference type="GeneID" id="103511817"/>
<evidence type="ECO:0000256" key="1">
    <source>
        <dbReference type="ARBA" id="ARBA00008315"/>
    </source>
</evidence>
<dbReference type="Proteomes" id="UP000079169">
    <property type="component" value="Unplaced"/>
</dbReference>
<protein>
    <submittedName>
        <fullName evidence="3">Uncharacterized protein LOC103511817</fullName>
    </submittedName>
</protein>
<dbReference type="InterPro" id="IPR029488">
    <property type="entry name" value="Hmw/CFAP97"/>
</dbReference>
<dbReference type="RefSeq" id="XP_008474780.1">
    <property type="nucleotide sequence ID" value="XM_008476558.3"/>
</dbReference>
<reference evidence="3" key="1">
    <citation type="submission" date="2025-08" db="UniProtKB">
        <authorList>
            <consortium name="RefSeq"/>
        </authorList>
    </citation>
    <scope>IDENTIFICATION</scope>
</reference>
<accession>A0A1S3D6Y8</accession>
<evidence type="ECO:0000313" key="2">
    <source>
        <dbReference type="Proteomes" id="UP000079169"/>
    </source>
</evidence>
<proteinExistence type="inferred from homology"/>
<sequence length="116" mass="13505">MVTSPNTYFAQCCLTSATHWDLVQSALPAIDVKSPESRDHVTLKRKKIQKEYERCKKIEHDNFILLKHLDTIMTKCRVDNTWETPPPDFLHRIAMFPVKRRKPPTIEAVAPESPNY</sequence>
<dbReference type="PaxDb" id="121845-A0A1S3D6Y8"/>
<gene>
    <name evidence="3" type="primary">LOC103511817</name>
</gene>
<keyword evidence="2" id="KW-1185">Reference proteome</keyword>
<dbReference type="STRING" id="121845.A0A1S3D6Y8"/>